<organism evidence="1 2">
    <name type="scientific">Falsiroseomonas frigidaquae</name>
    <dbReference type="NCBI Taxonomy" id="487318"/>
    <lineage>
        <taxon>Bacteria</taxon>
        <taxon>Pseudomonadati</taxon>
        <taxon>Pseudomonadota</taxon>
        <taxon>Alphaproteobacteria</taxon>
        <taxon>Acetobacterales</taxon>
        <taxon>Roseomonadaceae</taxon>
        <taxon>Falsiroseomonas</taxon>
    </lineage>
</organism>
<gene>
    <name evidence="1" type="ORF">HB662_14345</name>
</gene>
<name>A0ABX1F0T1_9PROT</name>
<sequence>MSTPDASSLRHAARLREAGDLPAAVQALDGIDAATDPQAGFVQLRYLFELQDYAGLQQVTRRQLATLSGGVPRDAVQWLATLLRFAERCCLPPVEIAAALDATRLAALAEPELLLAWRAVRRRQNYREALPGRFSGGVSLISLGTNCLPWHLPGRWGLRRMADFTALFGPFSLAGHSIPGMVAALEDDFASYCTPETTRIVTTPRGHALAMRKDRGAHWNHNRGPYWLGQDSAPLRANLAGKVDLFRAACRRPDAVFLLAGCQVEYPEEPLDFLPRLDAALARFTGRTGNRIHITNQTARRREAASHRVDESTTFAYCPFPGAEYVWHDDAAADSPAGQEFERTYMLALIRSLLRWRVLQRMAVPAEA</sequence>
<protein>
    <submittedName>
        <fullName evidence="1">Uncharacterized protein</fullName>
    </submittedName>
</protein>
<accession>A0ABX1F0T1</accession>
<evidence type="ECO:0000313" key="2">
    <source>
        <dbReference type="Proteomes" id="UP000765160"/>
    </source>
</evidence>
<comment type="caution">
    <text evidence="1">The sequence shown here is derived from an EMBL/GenBank/DDBJ whole genome shotgun (WGS) entry which is preliminary data.</text>
</comment>
<dbReference type="RefSeq" id="WP_168050494.1">
    <property type="nucleotide sequence ID" value="NZ_JAATJR010000004.1"/>
</dbReference>
<reference evidence="1 2" key="1">
    <citation type="submission" date="2020-03" db="EMBL/GenBank/DDBJ databases">
        <title>Roseomonas selenitidurans sp. nov. isolated from soil.</title>
        <authorList>
            <person name="Liu H."/>
        </authorList>
    </citation>
    <scope>NUCLEOTIDE SEQUENCE [LARGE SCALE GENOMIC DNA]</scope>
    <source>
        <strain evidence="1 2">JCM 15073</strain>
    </source>
</reference>
<dbReference type="Proteomes" id="UP000765160">
    <property type="component" value="Unassembled WGS sequence"/>
</dbReference>
<keyword evidence="2" id="KW-1185">Reference proteome</keyword>
<proteinExistence type="predicted"/>
<dbReference type="EMBL" id="JAAVTX010000004">
    <property type="protein sequence ID" value="NKE45968.1"/>
    <property type="molecule type" value="Genomic_DNA"/>
</dbReference>
<evidence type="ECO:0000313" key="1">
    <source>
        <dbReference type="EMBL" id="NKE45968.1"/>
    </source>
</evidence>